<comment type="caution">
    <text evidence="2">The sequence shown here is derived from an EMBL/GenBank/DDBJ whole genome shotgun (WGS) entry which is preliminary data.</text>
</comment>
<dbReference type="Pfam" id="PF08495">
    <property type="entry name" value="FIST"/>
    <property type="match status" value="1"/>
</dbReference>
<sequence length="368" mass="40364">MVNRLSSSVVQLRRCYWTATTFRSSSPHKLVEAIQQNIQAFQPNPSTTILDPPSVLLFTISKRIPSELLESLVRSFQNLVPAIEPIGCLTQDSSIHLYSASIAKWSGPSADLVPFTSTIPSRPSISVGREILPSDQGADSRGDYTGHAHHVGAESTVANQLPEELRRIPAPSPQPFLKLLQRTFPSAILMGLLGSSTAFETGRTSTLFRGRSILGDHGAVGIAVLKPSTTSTASPIVRYTNMRTLGNPMRVTRSQGNIILTLDSKKATSYLLEVIMKSDDINESARSSELIISKEKEFFLGFLNEQHLVVEICRIIGGSTSRGTMALDREKEIKVNQLVQAAQELKALKSKLQNPRPQCHPDPQRRSS</sequence>
<dbReference type="VEuPathDB" id="FungiDB:VP01_1808g5"/>
<reference evidence="2 3" key="1">
    <citation type="submission" date="2015-08" db="EMBL/GenBank/DDBJ databases">
        <title>Next Generation Sequencing and Analysis of the Genome of Puccinia sorghi L Schw, the Causal Agent of Maize Common Rust.</title>
        <authorList>
            <person name="Rochi L."/>
            <person name="Burguener G."/>
            <person name="Darino M."/>
            <person name="Turjanski A."/>
            <person name="Kreff E."/>
            <person name="Dieguez M.J."/>
            <person name="Sacco F."/>
        </authorList>
    </citation>
    <scope>NUCLEOTIDE SEQUENCE [LARGE SCALE GENOMIC DNA]</scope>
    <source>
        <strain evidence="2 3">RO10H11247</strain>
    </source>
</reference>
<dbReference type="Proteomes" id="UP000037035">
    <property type="component" value="Unassembled WGS sequence"/>
</dbReference>
<feature type="domain" description="FIST" evidence="1">
    <location>
        <begin position="175"/>
        <end position="265"/>
    </location>
</feature>
<proteinExistence type="predicted"/>
<dbReference type="AlphaFoldDB" id="A0A0L6VE70"/>
<evidence type="ECO:0000313" key="3">
    <source>
        <dbReference type="Proteomes" id="UP000037035"/>
    </source>
</evidence>
<evidence type="ECO:0000259" key="1">
    <source>
        <dbReference type="Pfam" id="PF08495"/>
    </source>
</evidence>
<dbReference type="OrthoDB" id="10251508at2759"/>
<organism evidence="2 3">
    <name type="scientific">Puccinia sorghi</name>
    <dbReference type="NCBI Taxonomy" id="27349"/>
    <lineage>
        <taxon>Eukaryota</taxon>
        <taxon>Fungi</taxon>
        <taxon>Dikarya</taxon>
        <taxon>Basidiomycota</taxon>
        <taxon>Pucciniomycotina</taxon>
        <taxon>Pucciniomycetes</taxon>
        <taxon>Pucciniales</taxon>
        <taxon>Pucciniaceae</taxon>
        <taxon>Puccinia</taxon>
    </lineage>
</organism>
<gene>
    <name evidence="2" type="ORF">VP01_1808g5</name>
</gene>
<evidence type="ECO:0000313" key="2">
    <source>
        <dbReference type="EMBL" id="KNZ59058.1"/>
    </source>
</evidence>
<dbReference type="InterPro" id="IPR013702">
    <property type="entry name" value="FIST_domain_N"/>
</dbReference>
<dbReference type="EMBL" id="LAVV01006624">
    <property type="protein sequence ID" value="KNZ59058.1"/>
    <property type="molecule type" value="Genomic_DNA"/>
</dbReference>
<name>A0A0L6VE70_9BASI</name>
<keyword evidence="3" id="KW-1185">Reference proteome</keyword>
<protein>
    <recommendedName>
        <fullName evidence="1">FIST domain-containing protein</fullName>
    </recommendedName>
</protein>
<accession>A0A0L6VE70</accession>